<comment type="similarity">
    <text evidence="1">Belongs to the NmrA-type oxidoreductase family. Isoflavone reductase subfamily.</text>
</comment>
<comment type="caution">
    <text evidence="5">The sequence shown here is derived from an EMBL/GenBank/DDBJ whole genome shotgun (WGS) entry which is preliminary data.</text>
</comment>
<dbReference type="InterPro" id="IPR016040">
    <property type="entry name" value="NAD(P)-bd_dom"/>
</dbReference>
<feature type="domain" description="NAD(P)-binding" evidence="4">
    <location>
        <begin position="44"/>
        <end position="126"/>
    </location>
</feature>
<dbReference type="Proteomes" id="UP000234474">
    <property type="component" value="Unassembled WGS sequence"/>
</dbReference>
<proteinExistence type="inferred from homology"/>
<dbReference type="GeneID" id="36533190"/>
<evidence type="ECO:0000259" key="4">
    <source>
        <dbReference type="Pfam" id="PF13460"/>
    </source>
</evidence>
<dbReference type="InterPro" id="IPR036291">
    <property type="entry name" value="NAD(P)-bd_dom_sf"/>
</dbReference>
<dbReference type="RefSeq" id="XP_024679907.1">
    <property type="nucleotide sequence ID" value="XM_024825865.1"/>
</dbReference>
<dbReference type="PANTHER" id="PTHR47706">
    <property type="entry name" value="NMRA-LIKE FAMILY PROTEIN"/>
    <property type="match status" value="1"/>
</dbReference>
<dbReference type="VEuPathDB" id="FungiDB:P174DRAFT_434353"/>
<evidence type="ECO:0000256" key="2">
    <source>
        <dbReference type="ARBA" id="ARBA00022857"/>
    </source>
</evidence>
<evidence type="ECO:0000256" key="1">
    <source>
        <dbReference type="ARBA" id="ARBA00005725"/>
    </source>
</evidence>
<evidence type="ECO:0000313" key="6">
    <source>
        <dbReference type="Proteomes" id="UP000234474"/>
    </source>
</evidence>
<keyword evidence="2" id="KW-0521">NADP</keyword>
<reference evidence="6" key="1">
    <citation type="journal article" date="2018" name="Proc. Natl. Acad. Sci. U.S.A.">
        <title>Linking secondary metabolites to gene clusters through genome sequencing of six diverse Aspergillus species.</title>
        <authorList>
            <person name="Kaerboelling I."/>
            <person name="Vesth T.C."/>
            <person name="Frisvad J.C."/>
            <person name="Nybo J.L."/>
            <person name="Theobald S."/>
            <person name="Kuo A."/>
            <person name="Bowyer P."/>
            <person name="Matsuda Y."/>
            <person name="Mondo S."/>
            <person name="Lyhne E.K."/>
            <person name="Kogle M.E."/>
            <person name="Clum A."/>
            <person name="Lipzen A."/>
            <person name="Salamov A."/>
            <person name="Ngan C.Y."/>
            <person name="Daum C."/>
            <person name="Chiniquy J."/>
            <person name="Barry K."/>
            <person name="LaButti K."/>
            <person name="Haridas S."/>
            <person name="Simmons B.A."/>
            <person name="Magnuson J.K."/>
            <person name="Mortensen U.H."/>
            <person name="Larsen T.O."/>
            <person name="Grigoriev I.V."/>
            <person name="Baker S.E."/>
            <person name="Andersen M.R."/>
        </authorList>
    </citation>
    <scope>NUCLEOTIDE SEQUENCE [LARGE SCALE GENOMIC DNA]</scope>
    <source>
        <strain evidence="6">IBT 16806</strain>
    </source>
</reference>
<dbReference type="Pfam" id="PF13460">
    <property type="entry name" value="NAD_binding_10"/>
    <property type="match status" value="1"/>
</dbReference>
<gene>
    <name evidence="5" type="ORF">P174DRAFT_434353</name>
</gene>
<dbReference type="AlphaFoldDB" id="A0A2I1C100"/>
<evidence type="ECO:0000256" key="3">
    <source>
        <dbReference type="ARBA" id="ARBA00023002"/>
    </source>
</evidence>
<dbReference type="SUPFAM" id="SSF51735">
    <property type="entry name" value="NAD(P)-binding Rossmann-fold domains"/>
    <property type="match status" value="1"/>
</dbReference>
<sequence length="157" mass="16878">MTQQYAAQQPEGFVNHINTIAIIGVRSSQLAYPRDVFDAGDLKASGQIDKIFTKHIVKSGKHVVTAINRTGSFRKFPDGVKTVTVDYDDESSLVSALQGQDFLVITMSLAAAPDTQSTLIKAAAKAVLWIVFPYVCRRVVKPNGPGSHGGSSPVYGI</sequence>
<dbReference type="GO" id="GO:0016491">
    <property type="term" value="F:oxidoreductase activity"/>
    <property type="evidence" value="ECO:0007669"/>
    <property type="project" value="UniProtKB-KW"/>
</dbReference>
<evidence type="ECO:0000313" key="5">
    <source>
        <dbReference type="EMBL" id="PKX91312.1"/>
    </source>
</evidence>
<keyword evidence="3" id="KW-0560">Oxidoreductase</keyword>
<keyword evidence="6" id="KW-1185">Reference proteome</keyword>
<accession>A0A2I1C100</accession>
<dbReference type="InterPro" id="IPR051609">
    <property type="entry name" value="NmrA/Isoflavone_reductase-like"/>
</dbReference>
<dbReference type="STRING" id="1392255.A0A2I1C100"/>
<organism evidence="5 6">
    <name type="scientific">Aspergillus novofumigatus (strain IBT 16806)</name>
    <dbReference type="NCBI Taxonomy" id="1392255"/>
    <lineage>
        <taxon>Eukaryota</taxon>
        <taxon>Fungi</taxon>
        <taxon>Dikarya</taxon>
        <taxon>Ascomycota</taxon>
        <taxon>Pezizomycotina</taxon>
        <taxon>Eurotiomycetes</taxon>
        <taxon>Eurotiomycetidae</taxon>
        <taxon>Eurotiales</taxon>
        <taxon>Aspergillaceae</taxon>
        <taxon>Aspergillus</taxon>
        <taxon>Aspergillus subgen. Fumigati</taxon>
    </lineage>
</organism>
<dbReference type="EMBL" id="MSZS01000007">
    <property type="protein sequence ID" value="PKX91312.1"/>
    <property type="molecule type" value="Genomic_DNA"/>
</dbReference>
<name>A0A2I1C100_ASPN1</name>
<dbReference type="PANTHER" id="PTHR47706:SF7">
    <property type="entry name" value="CIPA-LIKE, PUTATIVE (AFU_ORTHOLOGUE AFUA_1G01630)-RELATED"/>
    <property type="match status" value="1"/>
</dbReference>
<protein>
    <recommendedName>
        <fullName evidence="4">NAD(P)-binding domain-containing protein</fullName>
    </recommendedName>
</protein>
<dbReference type="Gene3D" id="3.40.50.720">
    <property type="entry name" value="NAD(P)-binding Rossmann-like Domain"/>
    <property type="match status" value="1"/>
</dbReference>
<dbReference type="OrthoDB" id="9984533at2759"/>